<dbReference type="GO" id="GO:0044183">
    <property type="term" value="F:protein folding chaperone"/>
    <property type="evidence" value="ECO:0007669"/>
    <property type="project" value="TreeGrafter"/>
</dbReference>
<dbReference type="AlphaFoldDB" id="A0A0X8H1S3"/>
<keyword evidence="8" id="KW-1185">Reference proteome</keyword>
<dbReference type="InterPro" id="IPR016153">
    <property type="entry name" value="Heat_shock_Hsp33_N"/>
</dbReference>
<dbReference type="CDD" id="cd00498">
    <property type="entry name" value="Hsp33"/>
    <property type="match status" value="1"/>
</dbReference>
<dbReference type="HAMAP" id="MF_00117">
    <property type="entry name" value="HslO"/>
    <property type="match status" value="1"/>
</dbReference>
<keyword evidence="2 6" id="KW-0862">Zinc</keyword>
<proteinExistence type="inferred from homology"/>
<dbReference type="SUPFAM" id="SSF64397">
    <property type="entry name" value="Hsp33 domain"/>
    <property type="match status" value="1"/>
</dbReference>
<dbReference type="STRING" id="1514105.AOC36_10995"/>
<comment type="subcellular location">
    <subcellularLocation>
        <location evidence="6">Cytoplasm</location>
    </subcellularLocation>
</comment>
<comment type="similarity">
    <text evidence="6">Belongs to the HSP33 family.</text>
</comment>
<feature type="disulfide bond" description="Redox-active" evidence="6">
    <location>
        <begin position="234"/>
        <end position="236"/>
    </location>
</feature>
<comment type="function">
    <text evidence="6">Redox regulated molecular chaperone. Protects both thermally unfolding and oxidatively damaged proteins from irreversible aggregation. Plays an important role in the bacterial defense system toward oxidative stress.</text>
</comment>
<dbReference type="OrthoDB" id="9776534at2"/>
<dbReference type="SUPFAM" id="SSF118352">
    <property type="entry name" value="HSP33 redox switch-like"/>
    <property type="match status" value="1"/>
</dbReference>
<dbReference type="Pfam" id="PF01430">
    <property type="entry name" value="HSP33"/>
    <property type="match status" value="1"/>
</dbReference>
<accession>A0A0X8H1S3</accession>
<gene>
    <name evidence="6" type="primary">hslO</name>
    <name evidence="7" type="ORF">AOC36_10995</name>
</gene>
<evidence type="ECO:0000256" key="4">
    <source>
        <dbReference type="ARBA" id="ARBA00023186"/>
    </source>
</evidence>
<dbReference type="PANTHER" id="PTHR30111:SF1">
    <property type="entry name" value="33 KDA CHAPERONIN"/>
    <property type="match status" value="1"/>
</dbReference>
<comment type="PTM">
    <text evidence="6">Under oxidizing conditions two disulfide bonds are formed involving the reactive cysteines. Under reducing conditions zinc is bound to the reactive cysteines and the protein is inactive.</text>
</comment>
<dbReference type="Proteomes" id="UP000063781">
    <property type="component" value="Chromosome"/>
</dbReference>
<dbReference type="Gene3D" id="3.55.30.10">
    <property type="entry name" value="Hsp33 domain"/>
    <property type="match status" value="1"/>
</dbReference>
<dbReference type="RefSeq" id="WP_067634265.1">
    <property type="nucleotide sequence ID" value="NZ_CP013213.1"/>
</dbReference>
<name>A0A0X8H1S3_9FIRM</name>
<keyword evidence="4 6" id="KW-0143">Chaperone</keyword>
<keyword evidence="5 6" id="KW-0676">Redox-active center</keyword>
<evidence type="ECO:0000256" key="5">
    <source>
        <dbReference type="ARBA" id="ARBA00023284"/>
    </source>
</evidence>
<dbReference type="PIRSF" id="PIRSF005261">
    <property type="entry name" value="Heat_shock_Hsp33"/>
    <property type="match status" value="1"/>
</dbReference>
<keyword evidence="3 6" id="KW-1015">Disulfide bond</keyword>
<dbReference type="InterPro" id="IPR016154">
    <property type="entry name" value="Heat_shock_Hsp33_C"/>
</dbReference>
<dbReference type="NCBIfam" id="NF001033">
    <property type="entry name" value="PRK00114.1"/>
    <property type="match status" value="1"/>
</dbReference>
<evidence type="ECO:0000256" key="1">
    <source>
        <dbReference type="ARBA" id="ARBA00022490"/>
    </source>
</evidence>
<sequence>MSDKLIRAMARGGNVRVFMIKSTDLIQEVKTIHDTYPTVTAAIGRTINASLMMGYMLKEDDEKLIVEIRGDGQLKHMLVNADNKGLVRATVSDPHIFQVNEATGKLDVGGIIGQGTLKVSRERDGKLGYTSLVDLQTGEIGDDFAYYFAQSEQTPSAVSVGVLVGPDLNVISSGGILIQILPTATEEDIVAMETLISTMKPVSDLMEEDDVYQVFAELFSDGIILETTEIAYHCGCNREQMLDVIKALGRDDIEHLIEEDHGATLECHYCHKTYHFDESELRNVINERN</sequence>
<evidence type="ECO:0000256" key="2">
    <source>
        <dbReference type="ARBA" id="ARBA00022833"/>
    </source>
</evidence>
<dbReference type="PANTHER" id="PTHR30111">
    <property type="entry name" value="33 KDA CHAPERONIN"/>
    <property type="match status" value="1"/>
</dbReference>
<evidence type="ECO:0000313" key="8">
    <source>
        <dbReference type="Proteomes" id="UP000063781"/>
    </source>
</evidence>
<keyword evidence="1 6" id="KW-0963">Cytoplasm</keyword>
<feature type="disulfide bond" description="Redox-active" evidence="6">
    <location>
        <begin position="267"/>
        <end position="270"/>
    </location>
</feature>
<reference evidence="7 8" key="1">
    <citation type="submission" date="2015-10" db="EMBL/GenBank/DDBJ databases">
        <title>Erysipelothrix larvae sp. LV19 isolated from the larval gut of the rhinoceros beetle, Trypoxylus dichotomus.</title>
        <authorList>
            <person name="Lim S."/>
            <person name="Kim B.-C."/>
        </authorList>
    </citation>
    <scope>NUCLEOTIDE SEQUENCE [LARGE SCALE GENOMIC DNA]</scope>
    <source>
        <strain evidence="7 8">LV19</strain>
    </source>
</reference>
<dbReference type="InterPro" id="IPR000397">
    <property type="entry name" value="Heat_shock_Hsp33"/>
</dbReference>
<organism evidence="7 8">
    <name type="scientific">Erysipelothrix larvae</name>
    <dbReference type="NCBI Taxonomy" id="1514105"/>
    <lineage>
        <taxon>Bacteria</taxon>
        <taxon>Bacillati</taxon>
        <taxon>Bacillota</taxon>
        <taxon>Erysipelotrichia</taxon>
        <taxon>Erysipelotrichales</taxon>
        <taxon>Erysipelotrichaceae</taxon>
        <taxon>Erysipelothrix</taxon>
    </lineage>
</organism>
<protein>
    <recommendedName>
        <fullName evidence="6">33 kDa chaperonin</fullName>
    </recommendedName>
    <alternativeName>
        <fullName evidence="6">Heat shock protein 33 homolog</fullName>
        <shortName evidence="6">HSP33</shortName>
    </alternativeName>
</protein>
<dbReference type="KEGG" id="erl:AOC36_10995"/>
<dbReference type="EMBL" id="CP013213">
    <property type="protein sequence ID" value="AMC94481.1"/>
    <property type="molecule type" value="Genomic_DNA"/>
</dbReference>
<evidence type="ECO:0000313" key="7">
    <source>
        <dbReference type="EMBL" id="AMC94481.1"/>
    </source>
</evidence>
<evidence type="ECO:0000256" key="6">
    <source>
        <dbReference type="HAMAP-Rule" id="MF_00117"/>
    </source>
</evidence>
<dbReference type="Gene3D" id="3.90.1280.10">
    <property type="entry name" value="HSP33 redox switch-like"/>
    <property type="match status" value="1"/>
</dbReference>
<evidence type="ECO:0000256" key="3">
    <source>
        <dbReference type="ARBA" id="ARBA00023157"/>
    </source>
</evidence>
<dbReference type="GO" id="GO:0051082">
    <property type="term" value="F:unfolded protein binding"/>
    <property type="evidence" value="ECO:0007669"/>
    <property type="project" value="UniProtKB-UniRule"/>
</dbReference>
<dbReference type="GO" id="GO:0005737">
    <property type="term" value="C:cytoplasm"/>
    <property type="evidence" value="ECO:0007669"/>
    <property type="project" value="UniProtKB-SubCell"/>
</dbReference>
<dbReference type="GO" id="GO:0042026">
    <property type="term" value="P:protein refolding"/>
    <property type="evidence" value="ECO:0007669"/>
    <property type="project" value="TreeGrafter"/>
</dbReference>